<reference evidence="1" key="1">
    <citation type="journal article" date="2015" name="Nature">
        <title>Complex archaea that bridge the gap between prokaryotes and eukaryotes.</title>
        <authorList>
            <person name="Spang A."/>
            <person name="Saw J.H."/>
            <person name="Jorgensen S.L."/>
            <person name="Zaremba-Niedzwiedzka K."/>
            <person name="Martijn J."/>
            <person name="Lind A.E."/>
            <person name="van Eijk R."/>
            <person name="Schleper C."/>
            <person name="Guy L."/>
            <person name="Ettema T.J."/>
        </authorList>
    </citation>
    <scope>NUCLEOTIDE SEQUENCE</scope>
</reference>
<accession>A0A0F9V9U1</accession>
<sequence length="390" mass="43736">MEHEKEGIFASIERSDTGVTVQDFEIEEGLLMAFGEEHYLPAFKEFLVFVESGSAKEIRFDVKRSGYRMLLARFGYALVDGLMIKRIGDEALTKKANLAAATFDSMSGSAFAADARIKMADGTDIPASKLQVGMEVSAGGIVTTILRGRQRSITDIGSIRCGSGSGIFHDGRWIRARDHPDAVPVWFRDGMEGYTIGTVHHRLMVNDEMFSDFYETITRYKELSDFSDQAVSIMNAMQEDDDKAGWTTRMWRREELDIVRPWWGKMKEAGYGDWGDGPAIDEIGRIGFLAELEGRPVACVFLYFPPSARYAAIYSAICDVTTSYHACFRGIALAAKASIEHCREVGVEEIVSYVHTPAVVKSFELAGYRHDEKQYNNIYLSEDIIPWLEP</sequence>
<dbReference type="EMBL" id="LAZR01000033">
    <property type="protein sequence ID" value="KKO01931.1"/>
    <property type="molecule type" value="Genomic_DNA"/>
</dbReference>
<dbReference type="InterPro" id="IPR016181">
    <property type="entry name" value="Acyl_CoA_acyltransferase"/>
</dbReference>
<proteinExistence type="predicted"/>
<name>A0A0F9V9U1_9ZZZZ</name>
<gene>
    <name evidence="1" type="ORF">LCGC14_0112860</name>
</gene>
<comment type="caution">
    <text evidence="1">The sequence shown here is derived from an EMBL/GenBank/DDBJ whole genome shotgun (WGS) entry which is preliminary data.</text>
</comment>
<organism evidence="1">
    <name type="scientific">marine sediment metagenome</name>
    <dbReference type="NCBI Taxonomy" id="412755"/>
    <lineage>
        <taxon>unclassified sequences</taxon>
        <taxon>metagenomes</taxon>
        <taxon>ecological metagenomes</taxon>
    </lineage>
</organism>
<dbReference type="SUPFAM" id="SSF55729">
    <property type="entry name" value="Acyl-CoA N-acyltransferases (Nat)"/>
    <property type="match status" value="1"/>
</dbReference>
<evidence type="ECO:0000313" key="1">
    <source>
        <dbReference type="EMBL" id="KKO01931.1"/>
    </source>
</evidence>
<protein>
    <submittedName>
        <fullName evidence="1">Uncharacterized protein</fullName>
    </submittedName>
</protein>
<dbReference type="AlphaFoldDB" id="A0A0F9V9U1"/>